<keyword evidence="3" id="KW-1185">Reference proteome</keyword>
<accession>A0A151JWN9</accession>
<dbReference type="AlphaFoldDB" id="A0A151JWN9"/>
<evidence type="ECO:0000259" key="1">
    <source>
        <dbReference type="Pfam" id="PF18701"/>
    </source>
</evidence>
<dbReference type="EMBL" id="KQ981671">
    <property type="protein sequence ID" value="KYN38434.1"/>
    <property type="molecule type" value="Genomic_DNA"/>
</dbReference>
<protein>
    <recommendedName>
        <fullName evidence="1">DUF5641 domain-containing protein</fullName>
    </recommendedName>
</protein>
<organism evidence="2 3">
    <name type="scientific">Trachymyrmex septentrionalis</name>
    <dbReference type="NCBI Taxonomy" id="34720"/>
    <lineage>
        <taxon>Eukaryota</taxon>
        <taxon>Metazoa</taxon>
        <taxon>Ecdysozoa</taxon>
        <taxon>Arthropoda</taxon>
        <taxon>Hexapoda</taxon>
        <taxon>Insecta</taxon>
        <taxon>Pterygota</taxon>
        <taxon>Neoptera</taxon>
        <taxon>Endopterygota</taxon>
        <taxon>Hymenoptera</taxon>
        <taxon>Apocrita</taxon>
        <taxon>Aculeata</taxon>
        <taxon>Formicoidea</taxon>
        <taxon>Formicidae</taxon>
        <taxon>Myrmicinae</taxon>
        <taxon>Trachymyrmex</taxon>
    </lineage>
</organism>
<dbReference type="Pfam" id="PF18701">
    <property type="entry name" value="DUF5641"/>
    <property type="match status" value="1"/>
</dbReference>
<dbReference type="InterPro" id="IPR040676">
    <property type="entry name" value="DUF5641"/>
</dbReference>
<sequence length="159" mass="17880">RLLRVTSWCLRWCHRRKNSVASKGVGECLRHAAFSVDKRHPLIFPSESHFCSDIFSDCSMNFTGADRQLREFFMPYTLAAHPKWIKPKASRVGSLCLLRSEIMPSCKWHLAGITKLHPGDDGVVRVVTLRTASSELIRPLIKVVLLPGDINASTLPENA</sequence>
<name>A0A151JWN9_9HYME</name>
<proteinExistence type="predicted"/>
<reference evidence="2 3" key="1">
    <citation type="submission" date="2016-03" db="EMBL/GenBank/DDBJ databases">
        <title>Trachymyrmex septentrionalis WGS genome.</title>
        <authorList>
            <person name="Nygaard S."/>
            <person name="Hu H."/>
            <person name="Boomsma J."/>
            <person name="Zhang G."/>
        </authorList>
    </citation>
    <scope>NUCLEOTIDE SEQUENCE [LARGE SCALE GENOMIC DNA]</scope>
    <source>
        <strain evidence="2">Tsep2-gDNA-1</strain>
        <tissue evidence="2">Whole body</tissue>
    </source>
</reference>
<feature type="domain" description="DUF5641" evidence="1">
    <location>
        <begin position="77"/>
        <end position="146"/>
    </location>
</feature>
<feature type="non-terminal residue" evidence="2">
    <location>
        <position position="1"/>
    </location>
</feature>
<evidence type="ECO:0000313" key="3">
    <source>
        <dbReference type="Proteomes" id="UP000078541"/>
    </source>
</evidence>
<dbReference type="STRING" id="34720.A0A151JWN9"/>
<evidence type="ECO:0000313" key="2">
    <source>
        <dbReference type="EMBL" id="KYN38434.1"/>
    </source>
</evidence>
<dbReference type="Proteomes" id="UP000078541">
    <property type="component" value="Unassembled WGS sequence"/>
</dbReference>
<gene>
    <name evidence="2" type="ORF">ALC56_07188</name>
</gene>